<organism evidence="3">
    <name type="scientific">Tanacetum cinerariifolium</name>
    <name type="common">Dalmatian daisy</name>
    <name type="synonym">Chrysanthemum cinerariifolium</name>
    <dbReference type="NCBI Taxonomy" id="118510"/>
    <lineage>
        <taxon>Eukaryota</taxon>
        <taxon>Viridiplantae</taxon>
        <taxon>Streptophyta</taxon>
        <taxon>Embryophyta</taxon>
        <taxon>Tracheophyta</taxon>
        <taxon>Spermatophyta</taxon>
        <taxon>Magnoliopsida</taxon>
        <taxon>eudicotyledons</taxon>
        <taxon>Gunneridae</taxon>
        <taxon>Pentapetalae</taxon>
        <taxon>asterids</taxon>
        <taxon>campanulids</taxon>
        <taxon>Asterales</taxon>
        <taxon>Asteraceae</taxon>
        <taxon>Asteroideae</taxon>
        <taxon>Anthemideae</taxon>
        <taxon>Anthemidinae</taxon>
        <taxon>Tanacetum</taxon>
    </lineage>
</organism>
<feature type="compositionally biased region" description="Low complexity" evidence="1">
    <location>
        <begin position="562"/>
        <end position="574"/>
    </location>
</feature>
<feature type="region of interest" description="Disordered" evidence="1">
    <location>
        <begin position="559"/>
        <end position="578"/>
    </location>
</feature>
<feature type="region of interest" description="Disordered" evidence="1">
    <location>
        <begin position="449"/>
        <end position="470"/>
    </location>
</feature>
<feature type="region of interest" description="Disordered" evidence="1">
    <location>
        <begin position="605"/>
        <end position="624"/>
    </location>
</feature>
<feature type="domain" description="Retroviral polymerase SH3-like" evidence="2">
    <location>
        <begin position="132"/>
        <end position="177"/>
    </location>
</feature>
<evidence type="ECO:0000256" key="1">
    <source>
        <dbReference type="SAM" id="MobiDB-lite"/>
    </source>
</evidence>
<evidence type="ECO:0000259" key="2">
    <source>
        <dbReference type="Pfam" id="PF25597"/>
    </source>
</evidence>
<feature type="compositionally biased region" description="Basic and acidic residues" evidence="1">
    <location>
        <begin position="217"/>
        <end position="251"/>
    </location>
</feature>
<evidence type="ECO:0000313" key="3">
    <source>
        <dbReference type="EMBL" id="GEU72214.1"/>
    </source>
</evidence>
<dbReference type="InterPro" id="IPR057670">
    <property type="entry name" value="SH3_retrovirus"/>
</dbReference>
<feature type="compositionally biased region" description="Low complexity" evidence="1">
    <location>
        <begin position="252"/>
        <end position="262"/>
    </location>
</feature>
<sequence>MQKNTTFKNSNVNQRINIVGGKKFNTARPKAVVNAVKENNSNVVKVSACWVWKPKQKVLDHVSKHNNALITQKKFNYVDAQSRSKVPRKNNMYSVDLKNIVPKGGLTCLFAKATFDESKLWYSVTILNTIDHLGNFDGKTDEGFFVRYSLNSKAFRVLNSRTKIVEKNLHIRFSESTPNVVGSGPEWLFDIDALTRTMNYEPIVAGTQSNGFADPKNSNDDGSKPSIDDGKKVDEDPRKEKECNDQEKEDNVNNTNNVNTEDVSTFEFSKNDKDDSAVASMNNLDTTIQVSPIPTTRIYKDHSFDQVIGDVHSATQTRKMSKNLEEHGFCKKRIVVANSKTEAKYVAASSCYGQVLWIQNQLLDYRKPKRKDTPVPQPSSPTDSVADEAIHKELGDSLVRAATTASSLEAEQDSGGGPRCQKTMRDTIAQTRFENVSKHSNDSVMVGLSARVESSRDEESLGEDSSKQRRRIDAIDADEVVTLFNDANKEMFDADDLGGEDVFVAWKNKNVVEEVVNAAQVSIAATTVTITTEEITLAQTLEALKTLKLKVKGIVFQDPGKSTTTTTNSSQQSQDKGKEIMIEEPVKPKKKDQIRLDEEAAKKKHFAAKKAEEKRNKPPTKAQQRKIMCTYLKNMEGYKLKDLKLKEFDSIQEMFDKAFKRVNTYEDFRTKLVEGKEKRAGTKLEQEITKKQKVEDDKEEDLKDLYKLVKARYGSTRPVKNMDYLLWSDMKIMFEPHVENEVWKLQKGYEVLEWKLYESCGVHSLMMQSMQIYMLVEKKYPLTSPTLSMMMKKKLQIDYESKMA</sequence>
<dbReference type="Pfam" id="PF25597">
    <property type="entry name" value="SH3_retrovirus"/>
    <property type="match status" value="1"/>
</dbReference>
<feature type="compositionally biased region" description="Basic and acidic residues" evidence="1">
    <location>
        <begin position="453"/>
        <end position="470"/>
    </location>
</feature>
<feature type="region of interest" description="Disordered" evidence="1">
    <location>
        <begin position="403"/>
        <end position="422"/>
    </location>
</feature>
<accession>A0A6L2MI89</accession>
<proteinExistence type="predicted"/>
<feature type="region of interest" description="Disordered" evidence="1">
    <location>
        <begin position="206"/>
        <end position="262"/>
    </location>
</feature>
<dbReference type="AlphaFoldDB" id="A0A6L2MI89"/>
<protein>
    <submittedName>
        <fullName evidence="3">Ribonuclease H-like domain-containing protein</fullName>
    </submittedName>
</protein>
<name>A0A6L2MI89_TANCI</name>
<reference evidence="3" key="1">
    <citation type="journal article" date="2019" name="Sci. Rep.">
        <title>Draft genome of Tanacetum cinerariifolium, the natural source of mosquito coil.</title>
        <authorList>
            <person name="Yamashiro T."/>
            <person name="Shiraishi A."/>
            <person name="Satake H."/>
            <person name="Nakayama K."/>
        </authorList>
    </citation>
    <scope>NUCLEOTIDE SEQUENCE</scope>
</reference>
<gene>
    <name evidence="3" type="ORF">Tci_044192</name>
</gene>
<comment type="caution">
    <text evidence="3">The sequence shown here is derived from an EMBL/GenBank/DDBJ whole genome shotgun (WGS) entry which is preliminary data.</text>
</comment>
<dbReference type="EMBL" id="BKCJ010006447">
    <property type="protein sequence ID" value="GEU72214.1"/>
    <property type="molecule type" value="Genomic_DNA"/>
</dbReference>